<reference evidence="1 2" key="1">
    <citation type="submission" date="2018-09" db="EMBL/GenBank/DDBJ databases">
        <title>A high-quality reference genome of wild soybean provides a powerful tool to mine soybean genomes.</title>
        <authorList>
            <person name="Xie M."/>
            <person name="Chung C.Y.L."/>
            <person name="Li M.-W."/>
            <person name="Wong F.-L."/>
            <person name="Chan T.-F."/>
            <person name="Lam H.-M."/>
        </authorList>
    </citation>
    <scope>NUCLEOTIDE SEQUENCE [LARGE SCALE GENOMIC DNA]</scope>
    <source>
        <strain evidence="2">cv. W05</strain>
        <tissue evidence="1">Hypocotyl of etiolated seedlings</tissue>
    </source>
</reference>
<accession>A0A445H2E9</accession>
<organism evidence="1 2">
    <name type="scientific">Glycine soja</name>
    <name type="common">Wild soybean</name>
    <dbReference type="NCBI Taxonomy" id="3848"/>
    <lineage>
        <taxon>Eukaryota</taxon>
        <taxon>Viridiplantae</taxon>
        <taxon>Streptophyta</taxon>
        <taxon>Embryophyta</taxon>
        <taxon>Tracheophyta</taxon>
        <taxon>Spermatophyta</taxon>
        <taxon>Magnoliopsida</taxon>
        <taxon>eudicotyledons</taxon>
        <taxon>Gunneridae</taxon>
        <taxon>Pentapetalae</taxon>
        <taxon>rosids</taxon>
        <taxon>fabids</taxon>
        <taxon>Fabales</taxon>
        <taxon>Fabaceae</taxon>
        <taxon>Papilionoideae</taxon>
        <taxon>50 kb inversion clade</taxon>
        <taxon>NPAAA clade</taxon>
        <taxon>indigoferoid/millettioid clade</taxon>
        <taxon>Phaseoleae</taxon>
        <taxon>Glycine</taxon>
        <taxon>Glycine subgen. Soja</taxon>
    </lineage>
</organism>
<proteinExistence type="predicted"/>
<keyword evidence="2" id="KW-1185">Reference proteome</keyword>
<gene>
    <name evidence="1" type="ORF">D0Y65_037898</name>
</gene>
<sequence length="123" mass="14333">ELTQNTPLDIIKGKERSERLRGSRAVNSCPNFEKALLRTKTQYILHPKSLPIFLLKGLIFSNDEVGILSHYPCWHLYCKTTSVKLTRYVCTMMELCVLQRIIECFYFMDIWGNIISLFSFPVP</sequence>
<dbReference type="AlphaFoldDB" id="A0A445H2E9"/>
<dbReference type="Proteomes" id="UP000289340">
    <property type="component" value="Chromosome 14"/>
</dbReference>
<name>A0A445H2E9_GLYSO</name>
<feature type="non-terminal residue" evidence="1">
    <location>
        <position position="1"/>
    </location>
</feature>
<evidence type="ECO:0000313" key="1">
    <source>
        <dbReference type="EMBL" id="RZB67793.1"/>
    </source>
</evidence>
<comment type="caution">
    <text evidence="1">The sequence shown here is derived from an EMBL/GenBank/DDBJ whole genome shotgun (WGS) entry which is preliminary data.</text>
</comment>
<dbReference type="EMBL" id="QZWG01000014">
    <property type="protein sequence ID" value="RZB67793.1"/>
    <property type="molecule type" value="Genomic_DNA"/>
</dbReference>
<protein>
    <submittedName>
        <fullName evidence="1">Uncharacterized protein</fullName>
    </submittedName>
</protein>
<evidence type="ECO:0000313" key="2">
    <source>
        <dbReference type="Proteomes" id="UP000289340"/>
    </source>
</evidence>